<evidence type="ECO:0000256" key="1">
    <source>
        <dbReference type="ARBA" id="ARBA00022801"/>
    </source>
</evidence>
<reference evidence="3" key="1">
    <citation type="submission" date="2019-11" db="EMBL/GenBank/DDBJ databases">
        <authorList>
            <person name="Feng L."/>
        </authorList>
    </citation>
    <scope>NUCLEOTIDE SEQUENCE</scope>
    <source>
        <strain evidence="3">ChathewayiLFYP18</strain>
    </source>
</reference>
<evidence type="ECO:0000259" key="2">
    <source>
        <dbReference type="Pfam" id="PF20434"/>
    </source>
</evidence>
<evidence type="ECO:0000313" key="3">
    <source>
        <dbReference type="EMBL" id="VYT87859.1"/>
    </source>
</evidence>
<protein>
    <submittedName>
        <fullName evidence="3">Prolyl oligopeptidase family protein</fullName>
    </submittedName>
</protein>
<organism evidence="3">
    <name type="scientific">Hungatella hathewayi</name>
    <dbReference type="NCBI Taxonomy" id="154046"/>
    <lineage>
        <taxon>Bacteria</taxon>
        <taxon>Bacillati</taxon>
        <taxon>Bacillota</taxon>
        <taxon>Clostridia</taxon>
        <taxon>Lachnospirales</taxon>
        <taxon>Lachnospiraceae</taxon>
        <taxon>Hungatella</taxon>
    </lineage>
</organism>
<name>A0A6N3A6T4_9FIRM</name>
<dbReference type="InterPro" id="IPR050300">
    <property type="entry name" value="GDXG_lipolytic_enzyme"/>
</dbReference>
<sequence>MITEVFNLYEEREDVTLTTYVLADRGEMRAQGKRPAVLICPGGAYLALTDREGEPVALAFASMGYHAFVLRYSNYMEGKNYMPDIAKGLAFKENLIFPRHMREIGLAMLLISEHSNDWLVDVNRIAVCGFSAGGHNVAMYSVYWDKPIITDYLGVSKELLRPAAMILGYPLTDYVTFEQDGVLAEKKLEETFWKASVKGFIGTETPTMEVLEKVSPSRLVTKMTPPAFIWATSQDEQVPIQQSMRLAVALSNHQIPFEIHIFEEGSHGFSLATQASSLTKRQINADAAKWLPLAETWLAKRFSLNLPS</sequence>
<gene>
    <name evidence="3" type="ORF">CHLFYP18_05802</name>
</gene>
<dbReference type="GO" id="GO:0016787">
    <property type="term" value="F:hydrolase activity"/>
    <property type="evidence" value="ECO:0007669"/>
    <property type="project" value="UniProtKB-KW"/>
</dbReference>
<proteinExistence type="predicted"/>
<dbReference type="Gene3D" id="3.40.50.1820">
    <property type="entry name" value="alpha/beta hydrolase"/>
    <property type="match status" value="1"/>
</dbReference>
<keyword evidence="1" id="KW-0378">Hydrolase</keyword>
<accession>A0A6N3A6T4</accession>
<dbReference type="InterPro" id="IPR029058">
    <property type="entry name" value="AB_hydrolase_fold"/>
</dbReference>
<dbReference type="SUPFAM" id="SSF53474">
    <property type="entry name" value="alpha/beta-Hydrolases"/>
    <property type="match status" value="1"/>
</dbReference>
<dbReference type="InterPro" id="IPR049492">
    <property type="entry name" value="BD-FAE-like_dom"/>
</dbReference>
<dbReference type="EMBL" id="CACRUH010000015">
    <property type="protein sequence ID" value="VYT87859.1"/>
    <property type="molecule type" value="Genomic_DNA"/>
</dbReference>
<dbReference type="Pfam" id="PF20434">
    <property type="entry name" value="BD-FAE"/>
    <property type="match status" value="1"/>
</dbReference>
<dbReference type="AlphaFoldDB" id="A0A6N3A6T4"/>
<feature type="domain" description="BD-FAE-like" evidence="2">
    <location>
        <begin position="93"/>
        <end position="249"/>
    </location>
</feature>
<dbReference type="PANTHER" id="PTHR48081">
    <property type="entry name" value="AB HYDROLASE SUPERFAMILY PROTEIN C4A8.06C"/>
    <property type="match status" value="1"/>
</dbReference>
<dbReference type="PANTHER" id="PTHR48081:SF6">
    <property type="entry name" value="PEPTIDASE S9 PROLYL OLIGOPEPTIDASE CATALYTIC DOMAIN-CONTAINING PROTEIN"/>
    <property type="match status" value="1"/>
</dbReference>